<keyword evidence="4" id="KW-1185">Reference proteome</keyword>
<dbReference type="Gene3D" id="2.40.100.10">
    <property type="entry name" value="Cyclophilin-like"/>
    <property type="match status" value="1"/>
</dbReference>
<organism evidence="3 4">
    <name type="scientific">Lactobacillus acetotolerans</name>
    <dbReference type="NCBI Taxonomy" id="1600"/>
    <lineage>
        <taxon>Bacteria</taxon>
        <taxon>Bacillati</taxon>
        <taxon>Bacillota</taxon>
        <taxon>Bacilli</taxon>
        <taxon>Lactobacillales</taxon>
        <taxon>Lactobacillaceae</taxon>
        <taxon>Lactobacillus</taxon>
    </lineage>
</organism>
<dbReference type="OrthoDB" id="5809921at2"/>
<dbReference type="KEGG" id="lae:LBAT_0260"/>
<dbReference type="SUPFAM" id="SSF51445">
    <property type="entry name" value="(Trans)glycosidases"/>
    <property type="match status" value="1"/>
</dbReference>
<reference evidence="3 4" key="1">
    <citation type="submission" date="2015-03" db="EMBL/GenBank/DDBJ databases">
        <title>Complete genome sequence of Lactobacillus acetotolerans NBRC 13120.</title>
        <authorList>
            <person name="Toh H."/>
            <person name="Morita H."/>
            <person name="Fujita N."/>
        </authorList>
    </citation>
    <scope>NUCLEOTIDE SEQUENCE [LARGE SCALE GENOMIC DNA]</scope>
    <source>
        <strain evidence="3 4">NBRC 13120</strain>
    </source>
</reference>
<dbReference type="InterPro" id="IPR017853">
    <property type="entry name" value="GH"/>
</dbReference>
<dbReference type="Pfam" id="PF19200">
    <property type="entry name" value="MupG_N"/>
    <property type="match status" value="1"/>
</dbReference>
<dbReference type="InterPro" id="IPR008589">
    <property type="entry name" value="MupG"/>
</dbReference>
<gene>
    <name evidence="3" type="ORF">LBAT_0260</name>
</gene>
<dbReference type="AlphaFoldDB" id="A0A0D6A1V9"/>
<dbReference type="InterPro" id="IPR029000">
    <property type="entry name" value="Cyclophilin-like_dom_sf"/>
</dbReference>
<proteinExistence type="predicted"/>
<dbReference type="PANTHER" id="PTHR38435">
    <property type="match status" value="1"/>
</dbReference>
<dbReference type="PANTHER" id="PTHR38435:SF2">
    <property type="entry name" value="DUF871 DOMAIN-CONTAINING PROTEIN"/>
    <property type="match status" value="1"/>
</dbReference>
<dbReference type="SUPFAM" id="SSF50891">
    <property type="entry name" value="Cyclophilin-like"/>
    <property type="match status" value="1"/>
</dbReference>
<evidence type="ECO:0000259" key="2">
    <source>
        <dbReference type="Pfam" id="PF19200"/>
    </source>
</evidence>
<name>A0A0D6A1V9_9LACO</name>
<dbReference type="InterPro" id="IPR043797">
    <property type="entry name" value="MupG_N"/>
</dbReference>
<dbReference type="RefSeq" id="WP_060459141.1">
    <property type="nucleotide sequence ID" value="NZ_AP014808.1"/>
</dbReference>
<dbReference type="PATRIC" id="fig|1600.4.peg.266"/>
<dbReference type="Pfam" id="PF05913">
    <property type="entry name" value="MupG_C"/>
    <property type="match status" value="1"/>
</dbReference>
<dbReference type="Proteomes" id="UP000035709">
    <property type="component" value="Chromosome"/>
</dbReference>
<dbReference type="EMBL" id="AP014808">
    <property type="protein sequence ID" value="BAQ56649.1"/>
    <property type="molecule type" value="Genomic_DNA"/>
</dbReference>
<feature type="domain" description="6-phospho-N-acetylmuramidase N-terminal" evidence="2">
    <location>
        <begin position="2"/>
        <end position="231"/>
    </location>
</feature>
<accession>A0A0D6A1V9</accession>
<dbReference type="InterPro" id="IPR043894">
    <property type="entry name" value="MupG_C"/>
</dbReference>
<evidence type="ECO:0008006" key="5">
    <source>
        <dbReference type="Google" id="ProtNLM"/>
    </source>
</evidence>
<evidence type="ECO:0000313" key="4">
    <source>
        <dbReference type="Proteomes" id="UP000035709"/>
    </source>
</evidence>
<feature type="domain" description="6-phospho-N-acetylmuramidase C-terminal" evidence="1">
    <location>
        <begin position="251"/>
        <end position="345"/>
    </location>
</feature>
<evidence type="ECO:0000313" key="3">
    <source>
        <dbReference type="EMBL" id="BAQ56649.1"/>
    </source>
</evidence>
<evidence type="ECO:0000259" key="1">
    <source>
        <dbReference type="Pfam" id="PF05913"/>
    </source>
</evidence>
<protein>
    <recommendedName>
        <fullName evidence="5">DUF871 domain-containing protein</fullName>
    </recommendedName>
</protein>
<sequence length="346" mass="39075">MLGFSIYLGHDLTADDYNYLIMMRNAGFSTIFTSLHIPENDLSLVLSRLGKLTKWCKDLDLSIIADVSKEGLKKLGIDISDIDQIKKLALTGLRIDDGVDFATVAKLSKVMPIALNASTIMEDDIDGLKDYNADFDHLQAWHNYYPRPETGLDAAWLKEKNTWLHKSGMQTMAFIAGDAKKRGPIHAGLPTLEKQRDENPLAAMLELKDLECDHIFVGDDDFSKEAADSFTNYAKKDAITLHVARSIPKLSANEWHNRPDVARDVIRLTEGRIRQVFSTQPQTEVLARPKGTITCDNDRYLRYKGELQITKRDLLPDEKVNVLGHVVRSDLPLLSFIQSKTKMIFE</sequence>
<dbReference type="InterPro" id="IPR013785">
    <property type="entry name" value="Aldolase_TIM"/>
</dbReference>
<dbReference type="STRING" id="1600.LBAT_0260"/>
<dbReference type="Gene3D" id="3.20.20.70">
    <property type="entry name" value="Aldolase class I"/>
    <property type="match status" value="1"/>
</dbReference>